<dbReference type="Gene3D" id="2.40.30.10">
    <property type="entry name" value="Translation factors"/>
    <property type="match status" value="2"/>
</dbReference>
<feature type="domain" description="Tr-type G" evidence="10">
    <location>
        <begin position="11"/>
        <end position="183"/>
    </location>
</feature>
<dbReference type="SUPFAM" id="SSF50447">
    <property type="entry name" value="Translation proteins"/>
    <property type="match status" value="2"/>
</dbReference>
<dbReference type="GO" id="GO:0005525">
    <property type="term" value="F:GTP binding"/>
    <property type="evidence" value="ECO:0007669"/>
    <property type="project" value="UniProtKB-KW"/>
</dbReference>
<evidence type="ECO:0000256" key="3">
    <source>
        <dbReference type="ARBA" id="ARBA00022540"/>
    </source>
</evidence>
<dbReference type="FunFam" id="3.40.50.300:FF:000019">
    <property type="entry name" value="Translation initiation factor IF-2"/>
    <property type="match status" value="1"/>
</dbReference>
<dbReference type="PANTHER" id="PTHR43381">
    <property type="entry name" value="TRANSLATION INITIATION FACTOR IF-2-RELATED"/>
    <property type="match status" value="1"/>
</dbReference>
<evidence type="ECO:0000256" key="9">
    <source>
        <dbReference type="SAM" id="Coils"/>
    </source>
</evidence>
<evidence type="ECO:0000256" key="2">
    <source>
        <dbReference type="ARBA" id="ARBA00020675"/>
    </source>
</evidence>
<dbReference type="SUPFAM" id="SSF52540">
    <property type="entry name" value="P-loop containing nucleoside triphosphate hydrolases"/>
    <property type="match status" value="1"/>
</dbReference>
<evidence type="ECO:0000313" key="11">
    <source>
        <dbReference type="EMBL" id="OGG13654.1"/>
    </source>
</evidence>
<dbReference type="Proteomes" id="UP000177383">
    <property type="component" value="Unassembled WGS sequence"/>
</dbReference>
<evidence type="ECO:0000256" key="8">
    <source>
        <dbReference type="RuleBase" id="RU000644"/>
    </source>
</evidence>
<reference evidence="11 12" key="1">
    <citation type="journal article" date="2016" name="Nat. Commun.">
        <title>Thousands of microbial genomes shed light on interconnected biogeochemical processes in an aquifer system.</title>
        <authorList>
            <person name="Anantharaman K."/>
            <person name="Brown C.T."/>
            <person name="Hug L.A."/>
            <person name="Sharon I."/>
            <person name="Castelle C.J."/>
            <person name="Probst A.J."/>
            <person name="Thomas B.C."/>
            <person name="Singh A."/>
            <person name="Wilkins M.J."/>
            <person name="Karaoz U."/>
            <person name="Brodie E.L."/>
            <person name="Williams K.H."/>
            <person name="Hubbard S.S."/>
            <person name="Banfield J.F."/>
        </authorList>
    </citation>
    <scope>NUCLEOTIDE SEQUENCE [LARGE SCALE GENOMIC DNA]</scope>
</reference>
<comment type="caution">
    <text evidence="11">The sequence shown here is derived from an EMBL/GenBank/DDBJ whole genome shotgun (WGS) entry which is preliminary data.</text>
</comment>
<protein>
    <recommendedName>
        <fullName evidence="2 7">Translation initiation factor IF-2</fullName>
    </recommendedName>
</protein>
<dbReference type="PROSITE" id="PS51722">
    <property type="entry name" value="G_TR_2"/>
    <property type="match status" value="1"/>
</dbReference>
<dbReference type="GO" id="GO:0003924">
    <property type="term" value="F:GTPase activity"/>
    <property type="evidence" value="ECO:0007669"/>
    <property type="project" value="InterPro"/>
</dbReference>
<sequence>KKKKQAHATIFVPPVVTILGHVDHGKTTLLDSIRKTNVALREAGGITQRIGAYQISLPNTITFIDTPGHEAFAKMRSRGVNAADVAILVISASDGIMPQTKESLKYIKEAKIPYIIAATKIDLKEANLEKLKQQLTKEKVVLEEYGGEVPFIPLSSKTGQGIDKLLEMILLLNELQERKADPKGPFQAVVIESGLHRAKGPVATLIVKNGTINKGEKIVTSGGEEANVRAMFDEYGKELTTASVSRPLELLGLKNVVNVGTIIYKNGETVITQAPSTSIEIPPKAGLLSEVVVGEIAPLKLKIILKTDNVGSLEAITTSLAGKENVETIAVSSGNITESEVLMAKSSGAIIIGFNVKPSSSVVKLAQSEKVMIKTYEIIYKMFEEIEDVAEALRTGGLEEVLGEAKILAIFDMKGESIAGIRVISGRIARGDKIKIKRGNQEIGRAKIKSLKHQKEDITKAEQGIEAGAVLSSKLDFLVNDSIIAIG</sequence>
<dbReference type="InterPro" id="IPR000178">
    <property type="entry name" value="TF_IF2_bacterial-like"/>
</dbReference>
<dbReference type="Gene3D" id="3.40.50.300">
    <property type="entry name" value="P-loop containing nucleotide triphosphate hydrolases"/>
    <property type="match status" value="1"/>
</dbReference>
<dbReference type="Pfam" id="PF11987">
    <property type="entry name" value="IF-2"/>
    <property type="match status" value="1"/>
</dbReference>
<dbReference type="STRING" id="1798375.A2773_06285"/>
<dbReference type="InterPro" id="IPR005225">
    <property type="entry name" value="Small_GTP-bd"/>
</dbReference>
<accession>A0A1F5ZMV4</accession>
<dbReference type="CDD" id="cd01887">
    <property type="entry name" value="IF2_eIF5B"/>
    <property type="match status" value="1"/>
</dbReference>
<dbReference type="Gene3D" id="3.40.50.10050">
    <property type="entry name" value="Translation initiation factor IF- 2, domain 3"/>
    <property type="match status" value="1"/>
</dbReference>
<dbReference type="SUPFAM" id="SSF52156">
    <property type="entry name" value="Initiation factor IF2/eIF5b, domain 3"/>
    <property type="match status" value="1"/>
</dbReference>
<dbReference type="InterPro" id="IPR023115">
    <property type="entry name" value="TIF_IF2_dom3"/>
</dbReference>
<dbReference type="Pfam" id="PF22042">
    <property type="entry name" value="EF-G_D2"/>
    <property type="match status" value="1"/>
</dbReference>
<organism evidence="11 12">
    <name type="scientific">Candidatus Gottesmanbacteria bacterium RIFCSPHIGHO2_01_FULL_39_10</name>
    <dbReference type="NCBI Taxonomy" id="1798375"/>
    <lineage>
        <taxon>Bacteria</taxon>
        <taxon>Candidatus Gottesmaniibacteriota</taxon>
    </lineage>
</organism>
<dbReference type="InterPro" id="IPR015760">
    <property type="entry name" value="TIF_IF2"/>
</dbReference>
<feature type="non-terminal residue" evidence="11">
    <location>
        <position position="1"/>
    </location>
</feature>
<keyword evidence="9" id="KW-0175">Coiled coil</keyword>
<comment type="function">
    <text evidence="8">One of the essential components for the initiation of protein synthesis. Protects formylmethionyl-tRNA from spontaneous hydrolysis and promotes its binding to the 30S ribosomal subunits. Also involved in the hydrolysis of GTP during the formation of the 70S ribosomal complex.</text>
</comment>
<feature type="coiled-coil region" evidence="9">
    <location>
        <begin position="121"/>
        <end position="148"/>
    </location>
</feature>
<dbReference type="GO" id="GO:0003743">
    <property type="term" value="F:translation initiation factor activity"/>
    <property type="evidence" value="ECO:0007669"/>
    <property type="project" value="UniProtKB-UniRule"/>
</dbReference>
<gene>
    <name evidence="11" type="ORF">A2773_06285</name>
</gene>
<keyword evidence="6" id="KW-0342">GTP-binding</keyword>
<keyword evidence="4" id="KW-0547">Nucleotide-binding</keyword>
<evidence type="ECO:0000256" key="5">
    <source>
        <dbReference type="ARBA" id="ARBA00022917"/>
    </source>
</evidence>
<dbReference type="InterPro" id="IPR036925">
    <property type="entry name" value="TIF_IF2_dom3_sf"/>
</dbReference>
<dbReference type="NCBIfam" id="TIGR00487">
    <property type="entry name" value="IF-2"/>
    <property type="match status" value="1"/>
</dbReference>
<keyword evidence="5 8" id="KW-0648">Protein biosynthesis</keyword>
<dbReference type="FunFam" id="3.40.50.10050:FF:000001">
    <property type="entry name" value="Translation initiation factor IF-2"/>
    <property type="match status" value="1"/>
</dbReference>
<evidence type="ECO:0000259" key="10">
    <source>
        <dbReference type="PROSITE" id="PS51722"/>
    </source>
</evidence>
<comment type="similarity">
    <text evidence="1 8">Belongs to the TRAFAC class translation factor GTPase superfamily. Classic translation factor GTPase family. IF-2 subfamily.</text>
</comment>
<evidence type="ECO:0000313" key="12">
    <source>
        <dbReference type="Proteomes" id="UP000177383"/>
    </source>
</evidence>
<dbReference type="InterPro" id="IPR053905">
    <property type="entry name" value="EF-G-like_DII"/>
</dbReference>
<dbReference type="AlphaFoldDB" id="A0A1F5ZMV4"/>
<evidence type="ECO:0000256" key="7">
    <source>
        <dbReference type="NCBIfam" id="TIGR00487"/>
    </source>
</evidence>
<evidence type="ECO:0000256" key="4">
    <source>
        <dbReference type="ARBA" id="ARBA00022741"/>
    </source>
</evidence>
<evidence type="ECO:0000256" key="6">
    <source>
        <dbReference type="ARBA" id="ARBA00023134"/>
    </source>
</evidence>
<dbReference type="InterPro" id="IPR009000">
    <property type="entry name" value="Transl_B-barrel_sf"/>
</dbReference>
<dbReference type="EMBL" id="MFJE01000044">
    <property type="protein sequence ID" value="OGG13654.1"/>
    <property type="molecule type" value="Genomic_DNA"/>
</dbReference>
<evidence type="ECO:0000256" key="1">
    <source>
        <dbReference type="ARBA" id="ARBA00007733"/>
    </source>
</evidence>
<dbReference type="InterPro" id="IPR027417">
    <property type="entry name" value="P-loop_NTPase"/>
</dbReference>
<dbReference type="PANTHER" id="PTHR43381:SF4">
    <property type="entry name" value="EUKARYOTIC TRANSLATION INITIATION FACTOR 5B"/>
    <property type="match status" value="1"/>
</dbReference>
<dbReference type="NCBIfam" id="TIGR00231">
    <property type="entry name" value="small_GTP"/>
    <property type="match status" value="1"/>
</dbReference>
<dbReference type="Pfam" id="PF00009">
    <property type="entry name" value="GTP_EFTU"/>
    <property type="match status" value="1"/>
</dbReference>
<keyword evidence="3 8" id="KW-0396">Initiation factor</keyword>
<name>A0A1F5ZMV4_9BACT</name>
<dbReference type="InterPro" id="IPR000795">
    <property type="entry name" value="T_Tr_GTP-bd_dom"/>
</dbReference>
<proteinExistence type="inferred from homology"/>
<dbReference type="GO" id="GO:0005737">
    <property type="term" value="C:cytoplasm"/>
    <property type="evidence" value="ECO:0007669"/>
    <property type="project" value="UniProtKB-UniRule"/>
</dbReference>